<evidence type="ECO:0000256" key="3">
    <source>
        <dbReference type="ARBA" id="ARBA00022989"/>
    </source>
</evidence>
<dbReference type="Pfam" id="PF06803">
    <property type="entry name" value="DUF1232"/>
    <property type="match status" value="1"/>
</dbReference>
<dbReference type="EMBL" id="MLAW01000002">
    <property type="protein sequence ID" value="OJJ27193.1"/>
    <property type="molecule type" value="Genomic_DNA"/>
</dbReference>
<comment type="caution">
    <text evidence="8">The sequence shown here is derived from an EMBL/GenBank/DDBJ whole genome shotgun (WGS) entry which is preliminary data.</text>
</comment>
<name>A0A1L9QX16_9CYAN</name>
<dbReference type="AlphaFoldDB" id="A0A1L9QX16"/>
<evidence type="ECO:0000256" key="4">
    <source>
        <dbReference type="ARBA" id="ARBA00023136"/>
    </source>
</evidence>
<evidence type="ECO:0000313" key="9">
    <source>
        <dbReference type="Proteomes" id="UP000183940"/>
    </source>
</evidence>
<keyword evidence="4 6" id="KW-0472">Membrane</keyword>
<organism evidence="8 9">
    <name type="scientific">Roseofilum reptotaenium AO1-A</name>
    <dbReference type="NCBI Taxonomy" id="1925591"/>
    <lineage>
        <taxon>Bacteria</taxon>
        <taxon>Bacillati</taxon>
        <taxon>Cyanobacteriota</taxon>
        <taxon>Cyanophyceae</taxon>
        <taxon>Desertifilales</taxon>
        <taxon>Desertifilaceae</taxon>
        <taxon>Roseofilum</taxon>
    </lineage>
</organism>
<feature type="compositionally biased region" description="Basic and acidic residues" evidence="5">
    <location>
        <begin position="1"/>
        <end position="10"/>
    </location>
</feature>
<gene>
    <name evidence="8" type="ORF">BI308_01510</name>
</gene>
<dbReference type="GO" id="GO:0012505">
    <property type="term" value="C:endomembrane system"/>
    <property type="evidence" value="ECO:0007669"/>
    <property type="project" value="UniProtKB-SubCell"/>
</dbReference>
<reference evidence="8" key="1">
    <citation type="submission" date="2016-10" db="EMBL/GenBank/DDBJ databases">
        <title>CRISPR-Cas defence system in Roseofilum reptotaenium: evidence of a bacteriophage-cyanobacterium arms race in the coral black band disease.</title>
        <authorList>
            <person name="Buerger P."/>
            <person name="Wood-Charlson E.M."/>
            <person name="Weynberg K.D."/>
            <person name="Willis B."/>
            <person name="Van Oppen M.J."/>
        </authorList>
    </citation>
    <scope>NUCLEOTIDE SEQUENCE [LARGE SCALE GENOMIC DNA]</scope>
    <source>
        <strain evidence="8">AO1-A</strain>
    </source>
</reference>
<dbReference type="InterPro" id="IPR010652">
    <property type="entry name" value="DUF1232"/>
</dbReference>
<keyword evidence="3 6" id="KW-1133">Transmembrane helix</keyword>
<protein>
    <recommendedName>
        <fullName evidence="7">DUF1232 domain-containing protein</fullName>
    </recommendedName>
</protein>
<proteinExistence type="predicted"/>
<evidence type="ECO:0000313" key="8">
    <source>
        <dbReference type="EMBL" id="OJJ27193.1"/>
    </source>
</evidence>
<dbReference type="Proteomes" id="UP000183940">
    <property type="component" value="Unassembled WGS sequence"/>
</dbReference>
<feature type="domain" description="DUF1232" evidence="7">
    <location>
        <begin position="60"/>
        <end position="95"/>
    </location>
</feature>
<keyword evidence="9" id="KW-1185">Reference proteome</keyword>
<evidence type="ECO:0000256" key="2">
    <source>
        <dbReference type="ARBA" id="ARBA00022692"/>
    </source>
</evidence>
<dbReference type="STRING" id="1925591.BI308_01510"/>
<sequence length="182" mass="20474">MQKRPIKDFESILNKTKPGDESKVDSAEVEKKNRGPVREVWDKVQTLMSTIQNPDAGFTAKGIAIAALLYLISPFDAIPDVIPIVGLTDDVSVIVYAIYKLSQLSSMAKIMGKSLDFDFRERQDKIDAMKECEQHKRNLEFQERQHEVNSTTELERHKFTTVALLIGFTTVVCSVLTAIIVS</sequence>
<evidence type="ECO:0000259" key="7">
    <source>
        <dbReference type="Pfam" id="PF06803"/>
    </source>
</evidence>
<feature type="compositionally biased region" description="Basic and acidic residues" evidence="5">
    <location>
        <begin position="17"/>
        <end position="29"/>
    </location>
</feature>
<evidence type="ECO:0000256" key="6">
    <source>
        <dbReference type="SAM" id="Phobius"/>
    </source>
</evidence>
<accession>A0A1L9QX16</accession>
<evidence type="ECO:0000256" key="1">
    <source>
        <dbReference type="ARBA" id="ARBA00004127"/>
    </source>
</evidence>
<comment type="subcellular location">
    <subcellularLocation>
        <location evidence="1">Endomembrane system</location>
        <topology evidence="1">Multi-pass membrane protein</topology>
    </subcellularLocation>
</comment>
<keyword evidence="2 6" id="KW-0812">Transmembrane</keyword>
<evidence type="ECO:0000256" key="5">
    <source>
        <dbReference type="SAM" id="MobiDB-lite"/>
    </source>
</evidence>
<feature type="region of interest" description="Disordered" evidence="5">
    <location>
        <begin position="1"/>
        <end position="29"/>
    </location>
</feature>
<feature type="transmembrane region" description="Helical" evidence="6">
    <location>
        <begin position="162"/>
        <end position="181"/>
    </location>
</feature>